<evidence type="ECO:0000256" key="7">
    <source>
        <dbReference type="ARBA" id="ARBA00022786"/>
    </source>
</evidence>
<comment type="pathway">
    <text evidence="3">Protein modification; protein ubiquitination.</text>
</comment>
<dbReference type="GO" id="GO:0012505">
    <property type="term" value="C:endomembrane system"/>
    <property type="evidence" value="ECO:0007669"/>
    <property type="project" value="UniProtKB-SubCell"/>
</dbReference>
<dbReference type="InterPro" id="IPR057425">
    <property type="entry name" value="DUF2921_N"/>
</dbReference>
<feature type="transmembrane region" description="Helical" evidence="11">
    <location>
        <begin position="691"/>
        <end position="711"/>
    </location>
</feature>
<feature type="transmembrane region" description="Helical" evidence="11">
    <location>
        <begin position="905"/>
        <end position="924"/>
    </location>
</feature>
<dbReference type="STRING" id="4529.A0A0E0N0Q5"/>
<reference evidence="15" key="2">
    <citation type="submission" date="2015-06" db="UniProtKB">
        <authorList>
            <consortium name="EnsemblPlants"/>
        </authorList>
    </citation>
    <scope>IDENTIFICATION</scope>
</reference>
<dbReference type="EC" id="2.3.2.27" evidence="4"/>
<evidence type="ECO:0000256" key="2">
    <source>
        <dbReference type="ARBA" id="ARBA00004127"/>
    </source>
</evidence>
<dbReference type="AlphaFoldDB" id="A0A0E0N0Q5"/>
<evidence type="ECO:0000256" key="12">
    <source>
        <dbReference type="SAM" id="SignalP"/>
    </source>
</evidence>
<keyword evidence="7" id="KW-0833">Ubl conjugation pathway</keyword>
<reference evidence="16" key="1">
    <citation type="submission" date="2013-06" db="EMBL/GenBank/DDBJ databases">
        <authorList>
            <person name="Zhao Q."/>
        </authorList>
    </citation>
    <scope>NUCLEOTIDE SEQUENCE</scope>
    <source>
        <strain evidence="16">cv. W1943</strain>
    </source>
</reference>
<evidence type="ECO:0000256" key="10">
    <source>
        <dbReference type="SAM" id="MobiDB-lite"/>
    </source>
</evidence>
<feature type="domain" description="DUF2921" evidence="14">
    <location>
        <begin position="455"/>
        <end position="638"/>
    </location>
</feature>
<comment type="catalytic activity">
    <reaction evidence="1">
        <text>S-ubiquitinyl-[E2 ubiquitin-conjugating enzyme]-L-cysteine + [acceptor protein]-L-lysine = [E2 ubiquitin-conjugating enzyme]-L-cysteine + N(6)-ubiquitinyl-[acceptor protein]-L-lysine.</text>
        <dbReference type="EC" id="2.3.2.27"/>
    </reaction>
</comment>
<keyword evidence="6 11" id="KW-0812">Transmembrane</keyword>
<keyword evidence="9 11" id="KW-0472">Membrane</keyword>
<evidence type="ECO:0000313" key="16">
    <source>
        <dbReference type="Proteomes" id="UP000008022"/>
    </source>
</evidence>
<feature type="transmembrane region" description="Helical" evidence="11">
    <location>
        <begin position="856"/>
        <end position="875"/>
    </location>
</feature>
<feature type="compositionally biased region" description="Basic and acidic residues" evidence="10">
    <location>
        <begin position="953"/>
        <end position="969"/>
    </location>
</feature>
<keyword evidence="5" id="KW-0808">Transferase</keyword>
<evidence type="ECO:0000259" key="13">
    <source>
        <dbReference type="Pfam" id="PF11145"/>
    </source>
</evidence>
<keyword evidence="12" id="KW-0732">Signal</keyword>
<evidence type="ECO:0000256" key="4">
    <source>
        <dbReference type="ARBA" id="ARBA00012483"/>
    </source>
</evidence>
<dbReference type="Gramene" id="ORUFI01G29450.1">
    <property type="protein sequence ID" value="ORUFI01G29450.1"/>
    <property type="gene ID" value="ORUFI01G29450"/>
</dbReference>
<dbReference type="PANTHER" id="PTHR33389:SF7">
    <property type="entry name" value="OS01G0678000 PROTEIN"/>
    <property type="match status" value="1"/>
</dbReference>
<dbReference type="PANTHER" id="PTHR33389">
    <property type="entry name" value="FAMILY PROTEIN, PUTATIVE (DUF2921)-RELATED"/>
    <property type="match status" value="1"/>
</dbReference>
<keyword evidence="8 11" id="KW-1133">Transmembrane helix</keyword>
<protein>
    <recommendedName>
        <fullName evidence="4">RING-type E3 ubiquitin transferase</fullName>
        <ecNumber evidence="4">2.3.2.27</ecNumber>
    </recommendedName>
</protein>
<feature type="chain" id="PRO_5002368364" description="RING-type E3 ubiquitin transferase" evidence="12">
    <location>
        <begin position="36"/>
        <end position="969"/>
    </location>
</feature>
<dbReference type="eggNOG" id="ENOG502QS79">
    <property type="taxonomic scope" value="Eukaryota"/>
</dbReference>
<feature type="transmembrane region" description="Helical" evidence="11">
    <location>
        <begin position="828"/>
        <end position="849"/>
    </location>
</feature>
<feature type="domain" description="SWEET-like" evidence="13">
    <location>
        <begin position="650"/>
        <end position="936"/>
    </location>
</feature>
<feature type="transmembrane region" description="Helical" evidence="11">
    <location>
        <begin position="738"/>
        <end position="759"/>
    </location>
</feature>
<dbReference type="Proteomes" id="UP000008022">
    <property type="component" value="Unassembled WGS sequence"/>
</dbReference>
<name>A0A0E0N0Q5_ORYRU</name>
<feature type="domain" description="DUF2921" evidence="14">
    <location>
        <begin position="39"/>
        <end position="209"/>
    </location>
</feature>
<comment type="subcellular location">
    <subcellularLocation>
        <location evidence="2">Endomembrane system</location>
        <topology evidence="2">Multi-pass membrane protein</topology>
    </subcellularLocation>
</comment>
<feature type="transmembrane region" description="Helical" evidence="11">
    <location>
        <begin position="661"/>
        <end position="679"/>
    </location>
</feature>
<evidence type="ECO:0000256" key="11">
    <source>
        <dbReference type="SAM" id="Phobius"/>
    </source>
</evidence>
<evidence type="ECO:0000313" key="15">
    <source>
        <dbReference type="EnsemblPlants" id="ORUFI01G29450.1"/>
    </source>
</evidence>
<dbReference type="GO" id="GO:0061630">
    <property type="term" value="F:ubiquitin protein ligase activity"/>
    <property type="evidence" value="ECO:0007669"/>
    <property type="project" value="UniProtKB-EC"/>
</dbReference>
<feature type="region of interest" description="Disordered" evidence="10">
    <location>
        <begin position="950"/>
        <end position="969"/>
    </location>
</feature>
<proteinExistence type="predicted"/>
<dbReference type="InterPro" id="IPR021319">
    <property type="entry name" value="DUF2921"/>
</dbReference>
<evidence type="ECO:0000256" key="1">
    <source>
        <dbReference type="ARBA" id="ARBA00000900"/>
    </source>
</evidence>
<dbReference type="Pfam" id="PF25333">
    <property type="entry name" value="DUF2921_N"/>
    <property type="match status" value="3"/>
</dbReference>
<feature type="domain" description="DUF2921" evidence="14">
    <location>
        <begin position="227"/>
        <end position="403"/>
    </location>
</feature>
<accession>A0A0E0N0Q5</accession>
<dbReference type="OMA" id="CAERQKV"/>
<evidence type="ECO:0000256" key="5">
    <source>
        <dbReference type="ARBA" id="ARBA00022679"/>
    </source>
</evidence>
<evidence type="ECO:0000256" key="9">
    <source>
        <dbReference type="ARBA" id="ARBA00023136"/>
    </source>
</evidence>
<dbReference type="HOGENOM" id="CLU_010568_1_0_1"/>
<evidence type="ECO:0000256" key="3">
    <source>
        <dbReference type="ARBA" id="ARBA00004906"/>
    </source>
</evidence>
<sequence length="969" mass="105816">MAPAKKSPRPCCHVSFLLLQLVLLSVIVFPATAAAASTSRCSNPSPVPNEVPEGNDARELLRSFQITTGYFSGGDRLFAPDDDSAYIPRSFALSPYKVARTTDPAILEVAATLALYGPSSDHGGGGGARRRRHRYLVSQLVASFVLHGYYSSASGELCVVGGSGSYSVDGGSVEHLRDVNLHLRVPNAPSLADPFVTGLLDGADFETISLVAYVENDRYVYSEKRPSCPPPMPAHAARGALQALEANFSCSHLREIFVSSYRLENTSSDASSPAASTFQFPLSHGGLRMLVNQMHCTANGSVRAYVVFSNYTDSERRWRRDMVINNRFLVKEEAVVADGYWDATTSRLCLRACRVAHSSAAETELKVGEQCGLGMSFWFPAVWTIRDRSIVAGLLWNANQEESGGNKHAGASLSGVMSVSSIDGDGYNRRRSNLTDVKYNYTMVEKAKKQYLSCKFSKRKTGRFPGNSSMYSYSDFRFNFFIETLGAGGQASPVTIGSVMVDGDQLAAEYMFFRHAMGEMNKSRTAVVRMDHSQLLNVSYDISYRVRSANSKARKNSSSLFSHPLSIEHREISAEGVYDPKTGILFMVGCREINGSSTDCQILVTVHFASLDAKGNGHGRGKISSTRDKADRLHFEAMDITLYGMYREQIGESIWRMDLEIVMAVVSATLSCVFAALQIRHARANPASAPSATSVAMLAVLALGHVTHLALNVDALFVSRRTHYIPISADGWLELNEVMLRVPTLIAFALHLSLLQLVWSSRRSAPRAIAEKWSAAERRSLWICLPLYLLGGLLAGAVHVINNGGRAAAENSLVVRVAGDSATLWDDLASYAGLVLDGFLLPQVILNAMSRSRARAISAWFYVGVTVLRAAPHVYDALRARGYVPSVRPSSTYAYASPRDDLFGVAWDVAVPLGAASLALLLFLQQRLGGAFFVRGRRFGEYEMVPTTVSSHQEGDKKMDHERGDVIAN</sequence>
<evidence type="ECO:0000256" key="8">
    <source>
        <dbReference type="ARBA" id="ARBA00022989"/>
    </source>
</evidence>
<evidence type="ECO:0000256" key="6">
    <source>
        <dbReference type="ARBA" id="ARBA00022692"/>
    </source>
</evidence>
<evidence type="ECO:0000259" key="14">
    <source>
        <dbReference type="Pfam" id="PF25333"/>
    </source>
</evidence>
<dbReference type="EnsemblPlants" id="ORUFI01G29450.1">
    <property type="protein sequence ID" value="ORUFI01G29450.1"/>
    <property type="gene ID" value="ORUFI01G29450"/>
</dbReference>
<organism evidence="15 16">
    <name type="scientific">Oryza rufipogon</name>
    <name type="common">Brownbeard rice</name>
    <name type="synonym">Asian wild rice</name>
    <dbReference type="NCBI Taxonomy" id="4529"/>
    <lineage>
        <taxon>Eukaryota</taxon>
        <taxon>Viridiplantae</taxon>
        <taxon>Streptophyta</taxon>
        <taxon>Embryophyta</taxon>
        <taxon>Tracheophyta</taxon>
        <taxon>Spermatophyta</taxon>
        <taxon>Magnoliopsida</taxon>
        <taxon>Liliopsida</taxon>
        <taxon>Poales</taxon>
        <taxon>Poaceae</taxon>
        <taxon>BOP clade</taxon>
        <taxon>Oryzoideae</taxon>
        <taxon>Oryzeae</taxon>
        <taxon>Oryzinae</taxon>
        <taxon>Oryza</taxon>
    </lineage>
</organism>
<keyword evidence="16" id="KW-1185">Reference proteome</keyword>
<dbReference type="Pfam" id="PF11145">
    <property type="entry name" value="DUF2921"/>
    <property type="match status" value="1"/>
</dbReference>
<feature type="signal peptide" evidence="12">
    <location>
        <begin position="1"/>
        <end position="35"/>
    </location>
</feature>
<feature type="transmembrane region" description="Helical" evidence="11">
    <location>
        <begin position="780"/>
        <end position="801"/>
    </location>
</feature>